<gene>
    <name evidence="1" type="ORF">HPB50_010650</name>
</gene>
<organism evidence="1 2">
    <name type="scientific">Hyalomma asiaticum</name>
    <name type="common">Tick</name>
    <dbReference type="NCBI Taxonomy" id="266040"/>
    <lineage>
        <taxon>Eukaryota</taxon>
        <taxon>Metazoa</taxon>
        <taxon>Ecdysozoa</taxon>
        <taxon>Arthropoda</taxon>
        <taxon>Chelicerata</taxon>
        <taxon>Arachnida</taxon>
        <taxon>Acari</taxon>
        <taxon>Parasitiformes</taxon>
        <taxon>Ixodida</taxon>
        <taxon>Ixodoidea</taxon>
        <taxon>Ixodidae</taxon>
        <taxon>Hyalomminae</taxon>
        <taxon>Hyalomma</taxon>
    </lineage>
</organism>
<name>A0ACB7RQD2_HYAAI</name>
<dbReference type="EMBL" id="CM023488">
    <property type="protein sequence ID" value="KAH6924027.1"/>
    <property type="molecule type" value="Genomic_DNA"/>
</dbReference>
<reference evidence="1" key="1">
    <citation type="submission" date="2020-05" db="EMBL/GenBank/DDBJ databases">
        <title>Large-scale comparative analyses of tick genomes elucidate their genetic diversity and vector capacities.</title>
        <authorList>
            <person name="Jia N."/>
            <person name="Wang J."/>
            <person name="Shi W."/>
            <person name="Du L."/>
            <person name="Sun Y."/>
            <person name="Zhan W."/>
            <person name="Jiang J."/>
            <person name="Wang Q."/>
            <person name="Zhang B."/>
            <person name="Ji P."/>
            <person name="Sakyi L.B."/>
            <person name="Cui X."/>
            <person name="Yuan T."/>
            <person name="Jiang B."/>
            <person name="Yang W."/>
            <person name="Lam T.T.-Y."/>
            <person name="Chang Q."/>
            <person name="Ding S."/>
            <person name="Wang X."/>
            <person name="Zhu J."/>
            <person name="Ruan X."/>
            <person name="Zhao L."/>
            <person name="Wei J."/>
            <person name="Que T."/>
            <person name="Du C."/>
            <person name="Cheng J."/>
            <person name="Dai P."/>
            <person name="Han X."/>
            <person name="Huang E."/>
            <person name="Gao Y."/>
            <person name="Liu J."/>
            <person name="Shao H."/>
            <person name="Ye R."/>
            <person name="Li L."/>
            <person name="Wei W."/>
            <person name="Wang X."/>
            <person name="Wang C."/>
            <person name="Yang T."/>
            <person name="Huo Q."/>
            <person name="Li W."/>
            <person name="Guo W."/>
            <person name="Chen H."/>
            <person name="Zhou L."/>
            <person name="Ni X."/>
            <person name="Tian J."/>
            <person name="Zhou Y."/>
            <person name="Sheng Y."/>
            <person name="Liu T."/>
            <person name="Pan Y."/>
            <person name="Xia L."/>
            <person name="Li J."/>
            <person name="Zhao F."/>
            <person name="Cao W."/>
        </authorList>
    </citation>
    <scope>NUCLEOTIDE SEQUENCE</scope>
    <source>
        <strain evidence="1">Hyas-2018</strain>
    </source>
</reference>
<evidence type="ECO:0000313" key="2">
    <source>
        <dbReference type="Proteomes" id="UP000821845"/>
    </source>
</evidence>
<keyword evidence="2" id="KW-1185">Reference proteome</keyword>
<sequence length="313" mass="33987">MKPLFVGSFYWTEGEILYVRRLRVSNKVRLTLSGKVKPRYASYDPLLIPVQPYKNTVLACSRCGSVEYRPDTCPSPNPDLCSICGKIVPLTDGARAPHECMPRCALCAGPHVTGDRHWAQPPATNPIAPRILLGGFRVFPTRPNSGRTSGQEDCCGAGFARTGQTESALTWTQACCPEELVMVQPRPEMTSGERLGRWSLCVCALMIPLPTPPAPSTLTCELIEFRQLQAQEAALMQAVKALANPSSSANRTPSGQVPEAMDSAPSEQRDTAELLAPIEARLSSLEVRMASIVTTIDYPLSAALQTVLTAYRA</sequence>
<dbReference type="Proteomes" id="UP000821845">
    <property type="component" value="Chromosome 8"/>
</dbReference>
<evidence type="ECO:0000313" key="1">
    <source>
        <dbReference type="EMBL" id="KAH6924027.1"/>
    </source>
</evidence>
<accession>A0ACB7RQD2</accession>
<proteinExistence type="predicted"/>
<comment type="caution">
    <text evidence="1">The sequence shown here is derived from an EMBL/GenBank/DDBJ whole genome shotgun (WGS) entry which is preliminary data.</text>
</comment>
<protein>
    <submittedName>
        <fullName evidence="1">Uncharacterized protein</fullName>
    </submittedName>
</protein>